<reference evidence="3" key="1">
    <citation type="submission" date="2021-02" db="EMBL/GenBank/DDBJ databases">
        <authorList>
            <person name="Dougan E. K."/>
            <person name="Rhodes N."/>
            <person name="Thang M."/>
            <person name="Chan C."/>
        </authorList>
    </citation>
    <scope>NUCLEOTIDE SEQUENCE</scope>
</reference>
<accession>A0A812KF18</accession>
<dbReference type="AlphaFoldDB" id="A0A812KF18"/>
<proteinExistence type="predicted"/>
<evidence type="ECO:0000313" key="3">
    <source>
        <dbReference type="EMBL" id="CAE7225801.1"/>
    </source>
</evidence>
<feature type="region of interest" description="Disordered" evidence="1">
    <location>
        <begin position="170"/>
        <end position="204"/>
    </location>
</feature>
<keyword evidence="4" id="KW-1185">Reference proteome</keyword>
<name>A0A812KF18_9DINO</name>
<gene>
    <name evidence="3" type="ORF">SNEC2469_LOCUS3179</name>
</gene>
<evidence type="ECO:0000256" key="2">
    <source>
        <dbReference type="SAM" id="SignalP"/>
    </source>
</evidence>
<evidence type="ECO:0000256" key="1">
    <source>
        <dbReference type="SAM" id="MobiDB-lite"/>
    </source>
</evidence>
<protein>
    <submittedName>
        <fullName evidence="3">Uncharacterized protein</fullName>
    </submittedName>
</protein>
<comment type="caution">
    <text evidence="3">The sequence shown here is derived from an EMBL/GenBank/DDBJ whole genome shotgun (WGS) entry which is preliminary data.</text>
</comment>
<evidence type="ECO:0000313" key="4">
    <source>
        <dbReference type="Proteomes" id="UP000601435"/>
    </source>
</evidence>
<organism evidence="3 4">
    <name type="scientific">Symbiodinium necroappetens</name>
    <dbReference type="NCBI Taxonomy" id="1628268"/>
    <lineage>
        <taxon>Eukaryota</taxon>
        <taxon>Sar</taxon>
        <taxon>Alveolata</taxon>
        <taxon>Dinophyceae</taxon>
        <taxon>Suessiales</taxon>
        <taxon>Symbiodiniaceae</taxon>
        <taxon>Symbiodinium</taxon>
    </lineage>
</organism>
<feature type="signal peptide" evidence="2">
    <location>
        <begin position="1"/>
        <end position="16"/>
    </location>
</feature>
<sequence>MLFDISSFYVVSLALALHHSLLQVHGDISVVQQHLREGGPWSRVYAAAMGLFRILRYQQDQSENLDHELLAIVLFVLSTARHLGPDDDAVMVDVDASLVPVALPPMVSIPNAMSFKEKLILDAGACWRDAAVELRDWLSSALDVLSREESTLARPAVSRDMWMSVRDLDDPIEDHAEGPPLEHVPVPQPCLQERPPPRARQAPC</sequence>
<dbReference type="EMBL" id="CAJNJA010007524">
    <property type="protein sequence ID" value="CAE7225801.1"/>
    <property type="molecule type" value="Genomic_DNA"/>
</dbReference>
<dbReference type="Proteomes" id="UP000601435">
    <property type="component" value="Unassembled WGS sequence"/>
</dbReference>
<feature type="chain" id="PRO_5032618345" evidence="2">
    <location>
        <begin position="17"/>
        <end position="204"/>
    </location>
</feature>
<keyword evidence="2" id="KW-0732">Signal</keyword>